<evidence type="ECO:0000313" key="2">
    <source>
        <dbReference type="EMBL" id="ADN08756.1"/>
    </source>
</evidence>
<dbReference type="AlphaFoldDB" id="E0UQF4"/>
<name>E0UQF4_SULAO</name>
<reference evidence="3" key="1">
    <citation type="journal article" date="2010" name="Stand. Genomic Sci.">
        <title>Complete genome sequence of Sulfurimonas autotrophica type strain (OK10).</title>
        <authorList>
            <person name="Sikorski J."/>
            <person name="Munk C."/>
            <person name="Lapidus A."/>
            <person name="Djao O."/>
            <person name="Lucas S."/>
            <person name="Glavina Del Rio T."/>
            <person name="Nolan M."/>
            <person name="Tice H."/>
            <person name="Han C."/>
            <person name="Cheng J."/>
            <person name="Tapia R."/>
            <person name="Goodwin L."/>
            <person name="Pitluck S."/>
            <person name="Liolios K."/>
            <person name="Ivanova N."/>
            <person name="Mavromatis K."/>
            <person name="Mikhailova N."/>
            <person name="Pati A."/>
            <person name="Sims D."/>
            <person name="Meincke L."/>
            <person name="Brettin T."/>
            <person name="Detter J."/>
            <person name="Chen A."/>
            <person name="Palaniappan K."/>
            <person name="Land M."/>
            <person name="Hauser L."/>
            <person name="Chang Y."/>
            <person name="Jeffries C."/>
            <person name="Rohde M."/>
            <person name="Lang E."/>
            <person name="Spring S."/>
            <person name="Goker M."/>
            <person name="Woyke T."/>
            <person name="Bristow J."/>
            <person name="Eisen J."/>
            <person name="Markowitz V."/>
            <person name="Hugenholtz P."/>
            <person name="Kyrpides N."/>
            <person name="Klenk H."/>
        </authorList>
    </citation>
    <scope>NUCLEOTIDE SEQUENCE [LARGE SCALE GENOMIC DNA]</scope>
    <source>
        <strain evidence="3">ATCC BAA-671 / DSM 16294 / JCM 11897 / OK10</strain>
    </source>
</reference>
<sequence length="199" mass="21925">MNYPQFFDEVPSVKVKDPLAQVLGAFKNGEYEITYLEVVKAAGHSCPTVAGAYIMASEAIKILYPNERAVRGNIKVEFEESVEEGVAGVVGNVVSHITGATYKSGFKGLNGQFARHSLMFFDANINSSARFTRVDTGKSVDVNYNHSAVPASPKMMPLMQKLTTGAATPQEVQEFGQLWQERVKRIFENLEDVVEVTEL</sequence>
<dbReference type="Pfam" id="PF02663">
    <property type="entry name" value="FmdE"/>
    <property type="match status" value="1"/>
</dbReference>
<keyword evidence="3" id="KW-1185">Reference proteome</keyword>
<dbReference type="RefSeq" id="WP_013326512.1">
    <property type="nucleotide sequence ID" value="NC_014506.1"/>
</dbReference>
<evidence type="ECO:0000259" key="1">
    <source>
        <dbReference type="Pfam" id="PF02663"/>
    </source>
</evidence>
<dbReference type="Gene3D" id="3.30.1330.130">
    <property type="match status" value="1"/>
</dbReference>
<dbReference type="HOGENOM" id="CLU_1253797_0_0_7"/>
<feature type="domain" description="Formylmethanofuran dehydrogenase subunit E" evidence="1">
    <location>
        <begin position="43"/>
        <end position="190"/>
    </location>
</feature>
<proteinExistence type="predicted"/>
<organism evidence="2 3">
    <name type="scientific">Sulfurimonas autotrophica (strain ATCC BAA-671 / DSM 16294 / JCM 11897 / OK10)</name>
    <dbReference type="NCBI Taxonomy" id="563040"/>
    <lineage>
        <taxon>Bacteria</taxon>
        <taxon>Pseudomonadati</taxon>
        <taxon>Campylobacterota</taxon>
        <taxon>Epsilonproteobacteria</taxon>
        <taxon>Campylobacterales</taxon>
        <taxon>Sulfurimonadaceae</taxon>
        <taxon>Sulfurimonas</taxon>
    </lineage>
</organism>
<dbReference type="KEGG" id="sua:Saut_0707"/>
<accession>E0UQF4</accession>
<dbReference type="STRING" id="563040.Saut_0707"/>
<dbReference type="OrthoDB" id="259311at2"/>
<dbReference type="InterPro" id="IPR003814">
    <property type="entry name" value="FmdEsu_dom"/>
</dbReference>
<gene>
    <name evidence="2" type="ordered locus">Saut_0707</name>
</gene>
<dbReference type="eggNOG" id="COG2191">
    <property type="taxonomic scope" value="Bacteria"/>
</dbReference>
<dbReference type="Proteomes" id="UP000007803">
    <property type="component" value="Chromosome"/>
</dbReference>
<dbReference type="EMBL" id="CP002205">
    <property type="protein sequence ID" value="ADN08756.1"/>
    <property type="molecule type" value="Genomic_DNA"/>
</dbReference>
<evidence type="ECO:0000313" key="3">
    <source>
        <dbReference type="Proteomes" id="UP000007803"/>
    </source>
</evidence>
<protein>
    <recommendedName>
        <fullName evidence="1">Formylmethanofuran dehydrogenase subunit E domain-containing protein</fullName>
    </recommendedName>
</protein>